<dbReference type="EMBL" id="QDDL01000001">
    <property type="protein sequence ID" value="PVZ71693.1"/>
    <property type="molecule type" value="Genomic_DNA"/>
</dbReference>
<feature type="signal peptide" evidence="7">
    <location>
        <begin position="1"/>
        <end position="23"/>
    </location>
</feature>
<dbReference type="Proteomes" id="UP000244906">
    <property type="component" value="Unassembled WGS sequence"/>
</dbReference>
<dbReference type="OrthoDB" id="7156875at2"/>
<evidence type="ECO:0000256" key="7">
    <source>
        <dbReference type="SAM" id="SignalP"/>
    </source>
</evidence>
<evidence type="ECO:0000256" key="6">
    <source>
        <dbReference type="ARBA" id="ARBA00023263"/>
    </source>
</evidence>
<keyword evidence="5" id="KW-0106">Calcium</keyword>
<dbReference type="InterPro" id="IPR011047">
    <property type="entry name" value="Quinoprotein_ADH-like_sf"/>
</dbReference>
<comment type="caution">
    <text evidence="9">The sequence shown here is derived from an EMBL/GenBank/DDBJ whole genome shotgun (WGS) entry which is preliminary data.</text>
</comment>
<dbReference type="GO" id="GO:0046872">
    <property type="term" value="F:metal ion binding"/>
    <property type="evidence" value="ECO:0007669"/>
    <property type="project" value="UniProtKB-KW"/>
</dbReference>
<evidence type="ECO:0000256" key="4">
    <source>
        <dbReference type="ARBA" id="ARBA00022723"/>
    </source>
</evidence>
<dbReference type="AlphaFoldDB" id="A0A2V1GZR8"/>
<keyword evidence="6" id="KW-0281">Fimbrium</keyword>
<evidence type="ECO:0000259" key="8">
    <source>
        <dbReference type="Pfam" id="PF05567"/>
    </source>
</evidence>
<evidence type="ECO:0000256" key="5">
    <source>
        <dbReference type="ARBA" id="ARBA00022837"/>
    </source>
</evidence>
<dbReference type="GO" id="GO:0009289">
    <property type="term" value="C:pilus"/>
    <property type="evidence" value="ECO:0007669"/>
    <property type="project" value="UniProtKB-SubCell"/>
</dbReference>
<comment type="similarity">
    <text evidence="2">Belongs to the PilY1 family.</text>
</comment>
<dbReference type="SUPFAM" id="SSF50998">
    <property type="entry name" value="Quinoprotein alcohol dehydrogenase-like"/>
    <property type="match status" value="1"/>
</dbReference>
<accession>A0A2V1GZR8</accession>
<evidence type="ECO:0000256" key="3">
    <source>
        <dbReference type="ARBA" id="ARBA00022558"/>
    </source>
</evidence>
<comment type="subcellular location">
    <subcellularLocation>
        <location evidence="1">Fimbrium</location>
    </subcellularLocation>
</comment>
<reference evidence="9 10" key="1">
    <citation type="submission" date="2018-04" db="EMBL/GenBank/DDBJ databases">
        <title>Thalassorhabdus spongiae gen. nov., sp. nov., isolated from a marine sponge in South-West Iceland.</title>
        <authorList>
            <person name="Knobloch S."/>
            <person name="Daussin A."/>
            <person name="Johannsson R."/>
            <person name="Marteinsson V.T."/>
        </authorList>
    </citation>
    <scope>NUCLEOTIDE SEQUENCE [LARGE SCALE GENOMIC DNA]</scope>
    <source>
        <strain evidence="9 10">Hp12</strain>
    </source>
</reference>
<feature type="chain" id="PRO_5015968200" description="PilY1 beta-propeller domain-containing protein" evidence="7">
    <location>
        <begin position="24"/>
        <end position="1278"/>
    </location>
</feature>
<evidence type="ECO:0000256" key="1">
    <source>
        <dbReference type="ARBA" id="ARBA00004561"/>
    </source>
</evidence>
<name>A0A2V1GZR8_9GAMM</name>
<organism evidence="9 10">
    <name type="scientific">Pelagibaculum spongiae</name>
    <dbReference type="NCBI Taxonomy" id="2080658"/>
    <lineage>
        <taxon>Bacteria</taxon>
        <taxon>Pseudomonadati</taxon>
        <taxon>Pseudomonadota</taxon>
        <taxon>Gammaproteobacteria</taxon>
        <taxon>Oceanospirillales</taxon>
        <taxon>Pelagibaculum</taxon>
    </lineage>
</organism>
<keyword evidence="7" id="KW-0732">Signal</keyword>
<keyword evidence="4" id="KW-0479">Metal-binding</keyword>
<protein>
    <recommendedName>
        <fullName evidence="8">PilY1 beta-propeller domain-containing protein</fullName>
    </recommendedName>
</protein>
<evidence type="ECO:0000256" key="2">
    <source>
        <dbReference type="ARBA" id="ARBA00008387"/>
    </source>
</evidence>
<keyword evidence="10" id="KW-1185">Reference proteome</keyword>
<proteinExistence type="inferred from homology"/>
<evidence type="ECO:0000313" key="10">
    <source>
        <dbReference type="Proteomes" id="UP000244906"/>
    </source>
</evidence>
<dbReference type="RefSeq" id="WP_116685282.1">
    <property type="nucleotide sequence ID" value="NZ_CAWNYD010000001.1"/>
</dbReference>
<feature type="domain" description="PilY1 beta-propeller" evidence="8">
    <location>
        <begin position="729"/>
        <end position="1109"/>
    </location>
</feature>
<gene>
    <name evidence="9" type="ORF">DC094_01300</name>
</gene>
<sequence>MKKQALANISGLSLLVFASAAQAVSNTGDGATTLSDGPLFVRQGVEPNLILTLDDSNSMRRALIDGSNLGLYKNMSPEFNELYFNPGTPSNPIIYMPPKHADGTPYQTSWNRAYVSGFKKDLNGDGNEDFVDLSVNFRPTGLFPLTSRDLQRTVAENDDRHQIIDPDGLQMLQWHPHGLLQPVNLGHADHPGHDDNELRKAGESAYYYQFKSTCDRSVAANAANINNTNCFEKKGIPASQQQNFANWYSFYRTRLLATQTVSNLAFSDLDENFRVGWQGMLSCYLEDPAPANAPEACQTNGRTIDNRVLPFTPQHKQNLIEWLEDIPVRDSTPTREAMYRAGEWYKNTTARGPYAVFDRTTGLAAAPAASGASSCRKNYHLLMTDGTFTSTNYNRRSNDSTTASLAAVDDYVAATATHNADNINQTLGDGLTEYTPRTPFKSVAPKSLASMAFYYWATDLTGSALDNNVAISEDAIREPWNARYNSATWQHMVNFTVGLGLNSLLNDGDYNGNTYGGLYDRIINSPGDVGVNWPSTGFDGSGNARTKVLDLWHAAVNSRGQFFSASNPQNLQAAFRTIFGNLSEEIPAAQVGFSGATLGTADFAFSSSFNSQNWSGEVKANKLFSNSQPPQLLTNSIPLVLNNGSEVTASGVLNAQSASDRNIKLARKTATGFSLIDFSWNSLNTAEKSLMNVNSSLLADNKGQQRLNWLRGDRNNTQINQLRTEQNRLGDITAAAPVYVGKPDSYGLSTLTPEGTSYESFMTRQANRSPRLYVASNDGMLHSFNVDANELNVNGGSILSSGDFFKEEFAYIPSDLLDKLPRLTDQEYNHQYYLDVTPTVQDVYASGSWKTILIGGMRGARSIYALDITDPDNISLLWEFNEKSNPLLNSELLGHTYAKPVVARLADGKWYALVSNGYDNQSDGLPSSGKAALFVIRIEDGELVKTLQTSPGSATNPNGLSEVALADINGDLITDYAYAGDLFGNLWRFDFNKPDSNNPFGTSSPSDWKVGLGQQPLYSSKSEVFNSLSNTQTTQPQPITSHPYVVKHREQPGHIVLFGTGKYIEPEDHLQATASRNSFYGIWDQQTKGTQSNSVNIQRNNLLQQTITNFSVNKTFESITEVVRTTTENEPDWRTASNTNGQLGWYLDFPAGNSSEGGEMVITEGAVRGDLLLFQTSQLAATPCENTLNSWLYGLDPVTGKKVTFPQFDVSGDDELDLQDQILSPQGRQSISALELKRLGAPSVIGDYIYFSTTSGVTKRRYQSGSRRNARQVWRKLK</sequence>
<dbReference type="InterPro" id="IPR008707">
    <property type="entry name" value="B-propeller_PilY1"/>
</dbReference>
<evidence type="ECO:0000313" key="9">
    <source>
        <dbReference type="EMBL" id="PVZ71693.1"/>
    </source>
</evidence>
<dbReference type="Pfam" id="PF05567">
    <property type="entry name" value="T4P_PilY1"/>
    <property type="match status" value="1"/>
</dbReference>
<keyword evidence="3" id="KW-1029">Fimbrium biogenesis</keyword>